<feature type="compositionally biased region" description="Low complexity" evidence="1">
    <location>
        <begin position="51"/>
        <end position="63"/>
    </location>
</feature>
<dbReference type="EMBL" id="CM003532">
    <property type="protein sequence ID" value="RCV29280.1"/>
    <property type="molecule type" value="Genomic_DNA"/>
</dbReference>
<accession>A0A368RI78</accession>
<proteinExistence type="predicted"/>
<evidence type="ECO:0000256" key="1">
    <source>
        <dbReference type="SAM" id="MobiDB-lite"/>
    </source>
</evidence>
<sequence>MARWWEMQHRMMVEQPLVPSSFYGSSSTAYALETEKSEAEKKKGKKRGAMKPKALAVAAASPAEISFGVPSDDSKSPSPATKKKKAELLETTTADAEWLKMEIRWRSRRSQSCRYQHHFAQSSKQRRAHCEYDHGVIHCWKFVCTLLNSVPMPRRPGREAVTEDELSLQDAGVRTHVEGRTASTTSVQAGSESGLVVGPKGWI</sequence>
<reference evidence="2" key="2">
    <citation type="submission" date="2015-07" db="EMBL/GenBank/DDBJ databases">
        <authorList>
            <person name="Noorani M."/>
        </authorList>
    </citation>
    <scope>NUCLEOTIDE SEQUENCE</scope>
    <source>
        <strain evidence="2">Yugu1</strain>
    </source>
</reference>
<evidence type="ECO:0000313" key="2">
    <source>
        <dbReference type="EMBL" id="RCV29280.1"/>
    </source>
</evidence>
<protein>
    <submittedName>
        <fullName evidence="2">Uncharacterized protein</fullName>
    </submittedName>
</protein>
<organism evidence="2">
    <name type="scientific">Setaria italica</name>
    <name type="common">Foxtail millet</name>
    <name type="synonym">Panicum italicum</name>
    <dbReference type="NCBI Taxonomy" id="4555"/>
    <lineage>
        <taxon>Eukaryota</taxon>
        <taxon>Viridiplantae</taxon>
        <taxon>Streptophyta</taxon>
        <taxon>Embryophyta</taxon>
        <taxon>Tracheophyta</taxon>
        <taxon>Spermatophyta</taxon>
        <taxon>Magnoliopsida</taxon>
        <taxon>Liliopsida</taxon>
        <taxon>Poales</taxon>
        <taxon>Poaceae</taxon>
        <taxon>PACMAD clade</taxon>
        <taxon>Panicoideae</taxon>
        <taxon>Panicodae</taxon>
        <taxon>Paniceae</taxon>
        <taxon>Cenchrinae</taxon>
        <taxon>Setaria</taxon>
    </lineage>
</organism>
<name>A0A368RI78_SETIT</name>
<dbReference type="AlphaFoldDB" id="A0A368RI78"/>
<gene>
    <name evidence="2" type="ORF">SETIT_5G470900v2</name>
</gene>
<feature type="region of interest" description="Disordered" evidence="1">
    <location>
        <begin position="34"/>
        <end position="86"/>
    </location>
</feature>
<reference evidence="2" key="1">
    <citation type="journal article" date="2012" name="Nat. Biotechnol.">
        <title>Reference genome sequence of the model plant Setaria.</title>
        <authorList>
            <person name="Bennetzen J.L."/>
            <person name="Schmutz J."/>
            <person name="Wang H."/>
            <person name="Percifield R."/>
            <person name="Hawkins J."/>
            <person name="Pontaroli A.C."/>
            <person name="Estep M."/>
            <person name="Feng L."/>
            <person name="Vaughn J.N."/>
            <person name="Grimwood J."/>
            <person name="Jenkins J."/>
            <person name="Barry K."/>
            <person name="Lindquist E."/>
            <person name="Hellsten U."/>
            <person name="Deshpande S."/>
            <person name="Wang X."/>
            <person name="Wu X."/>
            <person name="Mitros T."/>
            <person name="Triplett J."/>
            <person name="Yang X."/>
            <person name="Ye C.Y."/>
            <person name="Mauro-Herrera M."/>
            <person name="Wang L."/>
            <person name="Li P."/>
            <person name="Sharma M."/>
            <person name="Sharma R."/>
            <person name="Ronald P.C."/>
            <person name="Panaud O."/>
            <person name="Kellogg E.A."/>
            <person name="Brutnell T.P."/>
            <person name="Doust A.N."/>
            <person name="Tuskan G.A."/>
            <person name="Rokhsar D."/>
            <person name="Devos K.M."/>
        </authorList>
    </citation>
    <scope>NUCLEOTIDE SEQUENCE [LARGE SCALE GENOMIC DNA]</scope>
    <source>
        <strain evidence="2">Yugu1</strain>
    </source>
</reference>